<dbReference type="Gene3D" id="3.40.50.410">
    <property type="entry name" value="von Willebrand factor, type A domain"/>
    <property type="match status" value="1"/>
</dbReference>
<name>A0A1H2B218_9ACTN</name>
<dbReference type="InterPro" id="IPR036465">
    <property type="entry name" value="vWFA_dom_sf"/>
</dbReference>
<dbReference type="InterPro" id="IPR002035">
    <property type="entry name" value="VWF_A"/>
</dbReference>
<dbReference type="PANTHER" id="PTHR10338:SF108">
    <property type="entry name" value="INTER-ALPHA-TRYPSIN INHIBITOR HEAVY CHAIN H4-LIKE PROTEIN"/>
    <property type="match status" value="1"/>
</dbReference>
<dbReference type="AlphaFoldDB" id="A0A1H2B218"/>
<accession>A0A1H2B218</accession>
<feature type="domain" description="VWFA" evidence="1">
    <location>
        <begin position="146"/>
        <end position="323"/>
    </location>
</feature>
<dbReference type="PROSITE" id="PS50234">
    <property type="entry name" value="VWFA"/>
    <property type="match status" value="1"/>
</dbReference>
<dbReference type="Pfam" id="PF00092">
    <property type="entry name" value="VWA"/>
    <property type="match status" value="1"/>
</dbReference>
<keyword evidence="3" id="KW-1185">Reference proteome</keyword>
<evidence type="ECO:0000313" key="2">
    <source>
        <dbReference type="EMBL" id="SDT52029.1"/>
    </source>
</evidence>
<dbReference type="InterPro" id="IPR050934">
    <property type="entry name" value="ITIH"/>
</dbReference>
<evidence type="ECO:0000259" key="1">
    <source>
        <dbReference type="PROSITE" id="PS50234"/>
    </source>
</evidence>
<organism evidence="2 3">
    <name type="scientific">Actinoplanes derwentensis</name>
    <dbReference type="NCBI Taxonomy" id="113562"/>
    <lineage>
        <taxon>Bacteria</taxon>
        <taxon>Bacillati</taxon>
        <taxon>Actinomycetota</taxon>
        <taxon>Actinomycetes</taxon>
        <taxon>Micromonosporales</taxon>
        <taxon>Micromonosporaceae</taxon>
        <taxon>Actinoplanes</taxon>
    </lineage>
</organism>
<dbReference type="InterPro" id="IPR021908">
    <property type="entry name" value="YfbK_C"/>
</dbReference>
<evidence type="ECO:0000313" key="3">
    <source>
        <dbReference type="Proteomes" id="UP000198688"/>
    </source>
</evidence>
<proteinExistence type="predicted"/>
<dbReference type="Pfam" id="PF12034">
    <property type="entry name" value="YfbK_C"/>
    <property type="match status" value="1"/>
</dbReference>
<dbReference type="STRING" id="113562.SAMN04489716_4263"/>
<dbReference type="Pfam" id="PF12450">
    <property type="entry name" value="vWF_A"/>
    <property type="match status" value="1"/>
</dbReference>
<dbReference type="InterPro" id="IPR022156">
    <property type="entry name" value="Uncharacterised_YfbK_N"/>
</dbReference>
<sequence length="484" mass="51072">MKRLTVALAIVLTIGGCSEPGQSSQESAAVAPAGALTGTAAPAPETDPAESPQSTFAMDVDTASYDYARNLIGQGSLPAPETVRPEEFINAFRHPYPQPVADGFSITMDGARLPDSHRATPDGDVRLLRVGLQTRADDVSVRPDAQLTFVLDISGSMADPGKLDVVKDALRAYAEQARPTDEVAIVTFSDEAEVLREMSPVRDRGGLIEAVDRLKTEGGTDLGQGLTRGYEVARASFREGATNRVVLVSDALANIGNTGSSAILAQVREAAAKQITLLGVGVGNDYGDRLMEELADNGDGFTVYISGTTDAREVFVHQLPAALPVRALDAKTQVTFDPATVAGYRLVGYDNRRLDASDFRDDSVDGGEVMAGHSVTALYLVRLRPGANGPVAHTQLRWQDPGDRTPQEAGADVTTASLSGTFEDAVAGLQVTYVAAWFAEQLRHGDQAGAISRPALLTLADTTAARADDPAVTELAALIRRSGE</sequence>
<dbReference type="PROSITE" id="PS51257">
    <property type="entry name" value="PROKAR_LIPOPROTEIN"/>
    <property type="match status" value="1"/>
</dbReference>
<gene>
    <name evidence="2" type="ORF">SAMN04489716_4263</name>
</gene>
<dbReference type="PANTHER" id="PTHR10338">
    <property type="entry name" value="INTER-ALPHA-TRYPSIN INHIBITOR HEAVY CHAIN FAMILY MEMBER"/>
    <property type="match status" value="1"/>
</dbReference>
<dbReference type="EMBL" id="LT629758">
    <property type="protein sequence ID" value="SDT52029.1"/>
    <property type="molecule type" value="Genomic_DNA"/>
</dbReference>
<dbReference type="SUPFAM" id="SSF53300">
    <property type="entry name" value="vWA-like"/>
    <property type="match status" value="1"/>
</dbReference>
<protein>
    <submittedName>
        <fullName evidence="2">Ca-activated chloride channel family protein</fullName>
    </submittedName>
</protein>
<dbReference type="SMART" id="SM00327">
    <property type="entry name" value="VWA"/>
    <property type="match status" value="1"/>
</dbReference>
<dbReference type="Proteomes" id="UP000198688">
    <property type="component" value="Chromosome I"/>
</dbReference>
<reference evidence="2 3" key="1">
    <citation type="submission" date="2016-10" db="EMBL/GenBank/DDBJ databases">
        <authorList>
            <person name="de Groot N.N."/>
        </authorList>
    </citation>
    <scope>NUCLEOTIDE SEQUENCE [LARGE SCALE GENOMIC DNA]</scope>
    <source>
        <strain evidence="2 3">DSM 43941</strain>
    </source>
</reference>